<evidence type="ECO:0000313" key="1">
    <source>
        <dbReference type="EMBL" id="DAE28337.1"/>
    </source>
</evidence>
<protein>
    <submittedName>
        <fullName evidence="1">Uncharacterized protein</fullName>
    </submittedName>
</protein>
<dbReference type="EMBL" id="BK059084">
    <property type="protein sequence ID" value="DAE28337.1"/>
    <property type="molecule type" value="Genomic_DNA"/>
</dbReference>
<organism evidence="1">
    <name type="scientific">virus sp. ctRTq15</name>
    <dbReference type="NCBI Taxonomy" id="2828253"/>
    <lineage>
        <taxon>Viruses</taxon>
    </lineage>
</organism>
<sequence>MEDSKENLIEIIRILCDTVSDTPCGCEVCPYNSESDECEVEELINRN</sequence>
<name>A0A8S5RB87_9VIRU</name>
<reference evidence="1" key="1">
    <citation type="journal article" date="2021" name="Proc. Natl. Acad. Sci. U.S.A.">
        <title>A Catalog of Tens of Thousands of Viruses from Human Metagenomes Reveals Hidden Associations with Chronic Diseases.</title>
        <authorList>
            <person name="Tisza M.J."/>
            <person name="Buck C.B."/>
        </authorList>
    </citation>
    <scope>NUCLEOTIDE SEQUENCE</scope>
    <source>
        <strain evidence="1">CtRTq15</strain>
    </source>
</reference>
<accession>A0A8S5RB87</accession>
<proteinExistence type="predicted"/>